<feature type="region of interest" description="Disordered" evidence="5">
    <location>
        <begin position="299"/>
        <end position="321"/>
    </location>
</feature>
<dbReference type="Pfam" id="PF02336">
    <property type="entry name" value="Denso_VP4"/>
    <property type="match status" value="1"/>
</dbReference>
<gene>
    <name evidence="7" type="primary">VP</name>
</gene>
<feature type="compositionally biased region" description="Polar residues" evidence="5">
    <location>
        <begin position="389"/>
        <end position="400"/>
    </location>
</feature>
<feature type="domain" description="Phospholipase A2-like" evidence="6">
    <location>
        <begin position="148"/>
        <end position="224"/>
    </location>
</feature>
<evidence type="ECO:0000256" key="2">
    <source>
        <dbReference type="ARBA" id="ARBA00022431"/>
    </source>
</evidence>
<comment type="subcellular location">
    <subcellularLocation>
        <location evidence="1">Virion</location>
    </subcellularLocation>
</comment>
<dbReference type="InterPro" id="IPR013607">
    <property type="entry name" value="Phospholipase_A2-like"/>
</dbReference>
<reference evidence="7" key="1">
    <citation type="submission" date="2020-07" db="EMBL/GenBank/DDBJ databases">
        <title>Diversity of sea star-associated densoviruses and transcribed endogenized viral elements of densovirus origin.</title>
        <authorList>
            <person name="Jackson E.W."/>
            <person name="Hewson I."/>
        </authorList>
    </citation>
    <scope>NUCLEOTIDE SEQUENCE</scope>
</reference>
<feature type="region of interest" description="Disordered" evidence="5">
    <location>
        <begin position="136"/>
        <end position="173"/>
    </location>
</feature>
<evidence type="ECO:0000256" key="1">
    <source>
        <dbReference type="ARBA" id="ARBA00004328"/>
    </source>
</evidence>
<dbReference type="GO" id="GO:0039615">
    <property type="term" value="C:T=1 icosahedral viral capsid"/>
    <property type="evidence" value="ECO:0007669"/>
    <property type="project" value="UniProtKB-KW"/>
</dbReference>
<evidence type="ECO:0000259" key="6">
    <source>
        <dbReference type="Pfam" id="PF08398"/>
    </source>
</evidence>
<feature type="compositionally biased region" description="Acidic residues" evidence="5">
    <location>
        <begin position="163"/>
        <end position="173"/>
    </location>
</feature>
<dbReference type="InterPro" id="IPR016184">
    <property type="entry name" value="Capsid/spike_ssDNA_virus"/>
</dbReference>
<accession>A0A7L7YTU6</accession>
<dbReference type="Pfam" id="PF08398">
    <property type="entry name" value="Phospholip_A2_4"/>
    <property type="match status" value="1"/>
</dbReference>
<keyword evidence="3" id="KW-0167">Capsid protein</keyword>
<evidence type="ECO:0000256" key="3">
    <source>
        <dbReference type="ARBA" id="ARBA00022561"/>
    </source>
</evidence>
<feature type="region of interest" description="Disordered" evidence="5">
    <location>
        <begin position="389"/>
        <end position="485"/>
    </location>
</feature>
<evidence type="ECO:0000313" key="7">
    <source>
        <dbReference type="EMBL" id="QOD39596.1"/>
    </source>
</evidence>
<name>A0A7L7YTU6_9VIRU</name>
<protein>
    <submittedName>
        <fullName evidence="7">VP</fullName>
    </submittedName>
</protein>
<dbReference type="SUPFAM" id="SSF88645">
    <property type="entry name" value="ssDNA viruses"/>
    <property type="match status" value="1"/>
</dbReference>
<dbReference type="EMBL" id="MT733048">
    <property type="protein sequence ID" value="QOD39596.1"/>
    <property type="molecule type" value="Genomic_DNA"/>
</dbReference>
<proteinExistence type="predicted"/>
<dbReference type="GO" id="GO:0005198">
    <property type="term" value="F:structural molecule activity"/>
    <property type="evidence" value="ECO:0007669"/>
    <property type="project" value="InterPro"/>
</dbReference>
<organism evidence="7">
    <name type="scientific">uncultured densovirus</name>
    <dbReference type="NCBI Taxonomy" id="748192"/>
    <lineage>
        <taxon>Viruses</taxon>
        <taxon>Monodnaviria</taxon>
        <taxon>Shotokuvirae</taxon>
        <taxon>Cossaviricota</taxon>
        <taxon>Quintoviricetes</taxon>
        <taxon>Piccovirales</taxon>
        <taxon>Parvoviridae</taxon>
        <taxon>Densovirinae</taxon>
        <taxon>environmental samples</taxon>
    </lineage>
</organism>
<keyword evidence="2" id="KW-1140">T=1 icosahedral capsid protein</keyword>
<evidence type="ECO:0000256" key="5">
    <source>
        <dbReference type="SAM" id="MobiDB-lite"/>
    </source>
</evidence>
<sequence length="884" mass="95273">MTTLVSADGRWQWNGRRWKAVTDAQGEVQSWTEAEATNITELNTSPGYQASSILGADEEAALESAFAETSFFESAGESTGLLGAEVGAGTVGGTIPVATGGASAAAGGSTGTALLGAGGAGLLAVGGAIIGGTLGSGSGTEKNPNRNKGHTLPGHHFIGPGNDADDEDPVDKDDEIAKTHDHAYHNAQTKEDIRKADEVAIQEFHDDWKKTGNIHSLIGRVGIQLKHAVEGTVGVKYPSVSGKKMPKYRWKFDRDNWPDQRINWDGMSRSQKAYTIRQYNKARKTQGLPLVDNPFIGDRSGFLNPGGSETITPKTPSKDPIRDIGSHATASVRPGHGPIIDSMRNAGRIADDRQRAIEADEIQSLNEFFQSAEGKAYLESLSNQNDIAESDQFSGGQAPTRQLPRAEAEGVAGPSGVQTRGQKRQQEQQGQAERPPQPDGEMAGGDRGNRQRSEAMDTTPGAAAAVSKTGGAKADGGFDSAQGPEGYIPTGGYQHGSGFMVFEKVHHLKSFGIPFLNVLHGTDHKITTTPLAEIPWDRPFFYMSEAEFNLIPDGSHFTKCEVAIHNIVSSTQYPTGGTEASTATFNHPKIGILGFDLYKKCRGGYNAKYTMSSTKEMAVVAVGDASYDDFIKKQYGTDQSSTNWDTDDLPGTMFPIPYNLYNYFSVYQPSKAFAAVKGFTPANSPGYANFGSQITQFNLNDRTWDEVFSREYAFQSAPIGKPFKHLEINTNDVDQSVGNHVFVNLRRKVTNVGPAGDLTIAENIVPSKESGVHAISYTDVIEQGSNFCIGDAPQKPARQPSIHFGMKAIPKLSSLTNSTRASEFVHAEVYFIVKAKIYVKTNSYPNRFIQPKVFNVPIEGTQSGTGYKVSSGVVTWNLDNDSNA</sequence>
<keyword evidence="4" id="KW-0946">Virion</keyword>
<dbReference type="InterPro" id="IPR003433">
    <property type="entry name" value="Capsid_VP4_densovirus"/>
</dbReference>
<evidence type="ECO:0000256" key="4">
    <source>
        <dbReference type="ARBA" id="ARBA00022844"/>
    </source>
</evidence>